<sequence length="666" mass="73692">VPNDSAELRRLLRRPPKIAIIRLVSFLLGRLDQKRFSQFLKPFLLQYSHRVDVQVKNILLKWLKELPGNLKLTRSFSRFWSAPNEKIIYQFLLTLSSYVLQVAYNLEEPAKVCGLDTDTFLTLTEEHVSSFLRAFDDIHAEQKKTESILSYLLSQSQSLKEELAHEAPCRKDCLQYLFPQNVESKMDDVTLINALSVYQEGEWKRLLALRQSVKASLAEWSQMSQIYMDFVRACDPESTGQDRCLKSTHFEIKSIPPPLLDYFIDRGVANSLRSNGALNLPSFLRTVEALFRRLRLQLCRGTTESSPSTSSQTEATDMPSSDILWCLRALRRASQDCSDSSTNKSVVSVDASLPRAVDSTNLSGESCDSLATEAADVSSTLTLLTQKLRLMVAQEEVDWCPSPLTFGREGGLSAEDSVSLCYPSPQVSALPHPKVGTFTRSPSTPSENLLSPNQALCSSPLLARTILGELPLNLSVSSGCSPSNVAGVERRVRQLTRFVNSPDFPLDHSSSVMASPSFDASAEDRVVSVDENDGSLAELASVSRLRCSSHASSAVEVETGPSSLIQFSPFGDRLSPTFQTAVRQKQARAPSPVAGLDDLARDCVRSVGEPSKLELPLHMDSDSQCMLMIVCVCRLLICCSSCSLSSVAFHPSNETRLRRSWSRADS</sequence>
<dbReference type="EMBL" id="GEEE01013928">
    <property type="protein sequence ID" value="JAP49297.1"/>
    <property type="molecule type" value="Transcribed_RNA"/>
</dbReference>
<protein>
    <submittedName>
        <fullName evidence="1">Uncharacterized protein</fullName>
    </submittedName>
</protein>
<name>A0A0X3PHF1_SCHSO</name>
<reference evidence="1" key="1">
    <citation type="submission" date="2016-01" db="EMBL/GenBank/DDBJ databases">
        <title>Reference transcriptome for the parasite Schistocephalus solidus: insights into the molecular evolution of parasitism.</title>
        <authorList>
            <person name="Hebert F.O."/>
            <person name="Grambauer S."/>
            <person name="Barber I."/>
            <person name="Landry C.R."/>
            <person name="Aubin-Horth N."/>
        </authorList>
    </citation>
    <scope>NUCLEOTIDE SEQUENCE</scope>
</reference>
<accession>A0A0X3PHF1</accession>
<gene>
    <name evidence="1" type="ORF">TR121616</name>
</gene>
<evidence type="ECO:0000313" key="1">
    <source>
        <dbReference type="EMBL" id="JAP49297.1"/>
    </source>
</evidence>
<feature type="non-terminal residue" evidence="1">
    <location>
        <position position="1"/>
    </location>
</feature>
<proteinExistence type="predicted"/>
<dbReference type="AlphaFoldDB" id="A0A0X3PHF1"/>
<organism evidence="1">
    <name type="scientific">Schistocephalus solidus</name>
    <name type="common">Tapeworm</name>
    <dbReference type="NCBI Taxonomy" id="70667"/>
    <lineage>
        <taxon>Eukaryota</taxon>
        <taxon>Metazoa</taxon>
        <taxon>Spiralia</taxon>
        <taxon>Lophotrochozoa</taxon>
        <taxon>Platyhelminthes</taxon>
        <taxon>Cestoda</taxon>
        <taxon>Eucestoda</taxon>
        <taxon>Diphyllobothriidea</taxon>
        <taxon>Diphyllobothriidae</taxon>
        <taxon>Schistocephalus</taxon>
    </lineage>
</organism>